<proteinExistence type="predicted"/>
<protein>
    <submittedName>
        <fullName evidence="1">Uncharacterized protein</fullName>
    </submittedName>
</protein>
<dbReference type="EMBL" id="GGMS01016796">
    <property type="protein sequence ID" value="MBY85999.1"/>
    <property type="molecule type" value="Transcribed_RNA"/>
</dbReference>
<sequence>MFSAITDIRTRPVTQRSICRRQFYVLKSIRLSGQLTLMTIEPPPPATALTVASSHCYNSTPVTLGRAALRTHHAVISDASTSTNRPSVFMGATGAQILGVLKSVKTKLIGISL</sequence>
<evidence type="ECO:0000313" key="1">
    <source>
        <dbReference type="EMBL" id="MBY85999.1"/>
    </source>
</evidence>
<organism evidence="1">
    <name type="scientific">Sipha flava</name>
    <name type="common">yellow sugarcane aphid</name>
    <dbReference type="NCBI Taxonomy" id="143950"/>
    <lineage>
        <taxon>Eukaryota</taxon>
        <taxon>Metazoa</taxon>
        <taxon>Ecdysozoa</taxon>
        <taxon>Arthropoda</taxon>
        <taxon>Hexapoda</taxon>
        <taxon>Insecta</taxon>
        <taxon>Pterygota</taxon>
        <taxon>Neoptera</taxon>
        <taxon>Paraneoptera</taxon>
        <taxon>Hemiptera</taxon>
        <taxon>Sternorrhyncha</taxon>
        <taxon>Aphidomorpha</taxon>
        <taxon>Aphidoidea</taxon>
        <taxon>Aphididae</taxon>
        <taxon>Sipha</taxon>
    </lineage>
</organism>
<name>A0A2S2R7K5_9HEMI</name>
<accession>A0A2S2R7K5</accession>
<gene>
    <name evidence="1" type="ORF">g.125782</name>
</gene>
<dbReference type="AlphaFoldDB" id="A0A2S2R7K5"/>
<reference evidence="1" key="1">
    <citation type="submission" date="2018-04" db="EMBL/GenBank/DDBJ databases">
        <title>Transcriptome assembly of Sipha flava.</title>
        <authorList>
            <person name="Scully E.D."/>
            <person name="Geib S.M."/>
            <person name="Palmer N.A."/>
            <person name="Koch K."/>
            <person name="Bradshaw J."/>
            <person name="Heng-Moss T."/>
            <person name="Sarath G."/>
        </authorList>
    </citation>
    <scope>NUCLEOTIDE SEQUENCE</scope>
</reference>